<gene>
    <name evidence="3" type="ORF">brsh051_08660</name>
</gene>
<dbReference type="AlphaFoldDB" id="A0AAN0K699"/>
<dbReference type="Proteomes" id="UP001431656">
    <property type="component" value="Chromosome"/>
</dbReference>
<dbReference type="Pfam" id="PF01106">
    <property type="entry name" value="NifU"/>
    <property type="match status" value="1"/>
</dbReference>
<sequence length="195" mass="20656">MALTAMHAEAVPYDATAMRWVLPDGLPACGRLVGAPGRLGELVAAGGPIVRAVAERRALWTWLAQPAWDVCGVEIRQAVFVAAGRPAEWQIEPDADEVLELVATDVINRTLKAFIASHGGEIVLVRASENTVDVEMKGACARCAAAGGTLHGRIEREISDRTGSRVTVNAIGVGRRRIPHLNLPAFGAGPTPPCR</sequence>
<comment type="function">
    <text evidence="1">May be involved in the formation or repair of [Fe-S] clusters present in iron-sulfur proteins.</text>
</comment>
<dbReference type="GO" id="GO:0051536">
    <property type="term" value="F:iron-sulfur cluster binding"/>
    <property type="evidence" value="ECO:0007669"/>
    <property type="project" value="InterPro"/>
</dbReference>
<dbReference type="InterPro" id="IPR034904">
    <property type="entry name" value="FSCA_dom_sf"/>
</dbReference>
<dbReference type="RefSeq" id="WP_286267928.1">
    <property type="nucleotide sequence ID" value="NZ_AP028056.1"/>
</dbReference>
<reference evidence="3" key="1">
    <citation type="journal article" date="2024" name="Int. J. Syst. Evol. Microbiol.">
        <title>Brooklawnia propionicigenes sp. nov., a facultatively anaerobic, propionate-producing bacterium isolated from a methanogenic reactor treating waste from cattle farms.</title>
        <authorList>
            <person name="Akita Y."/>
            <person name="Ueki A."/>
            <person name="Tonouchi A."/>
            <person name="Sugawara Y."/>
            <person name="Honma S."/>
            <person name="Kaku N."/>
            <person name="Ueki K."/>
        </authorList>
    </citation>
    <scope>NUCLEOTIDE SEQUENCE</scope>
    <source>
        <strain evidence="3">SH051</strain>
    </source>
</reference>
<proteinExistence type="predicted"/>
<dbReference type="Gene3D" id="3.30.300.130">
    <property type="entry name" value="Fe-S cluster assembly (FSCA)"/>
    <property type="match status" value="1"/>
</dbReference>
<dbReference type="GO" id="GO:0005506">
    <property type="term" value="F:iron ion binding"/>
    <property type="evidence" value="ECO:0007669"/>
    <property type="project" value="InterPro"/>
</dbReference>
<evidence type="ECO:0000256" key="1">
    <source>
        <dbReference type="ARBA" id="ARBA00049958"/>
    </source>
</evidence>
<dbReference type="InterPro" id="IPR001075">
    <property type="entry name" value="NIF_FeS_clus_asmbl_NifU_C"/>
</dbReference>
<accession>A0AAN0K699</accession>
<dbReference type="SUPFAM" id="SSF117916">
    <property type="entry name" value="Fe-S cluster assembly (FSCA) domain-like"/>
    <property type="match status" value="1"/>
</dbReference>
<dbReference type="EMBL" id="AP028056">
    <property type="protein sequence ID" value="BEH01585.1"/>
    <property type="molecule type" value="Genomic_DNA"/>
</dbReference>
<organism evidence="3 4">
    <name type="scientific">Brooklawnia propionicigenes</name>
    <dbReference type="NCBI Taxonomy" id="3041175"/>
    <lineage>
        <taxon>Bacteria</taxon>
        <taxon>Bacillati</taxon>
        <taxon>Actinomycetota</taxon>
        <taxon>Actinomycetes</taxon>
        <taxon>Propionibacteriales</taxon>
        <taxon>Propionibacteriaceae</taxon>
        <taxon>Brooklawnia</taxon>
    </lineage>
</organism>
<evidence type="ECO:0000259" key="2">
    <source>
        <dbReference type="Pfam" id="PF01106"/>
    </source>
</evidence>
<evidence type="ECO:0000313" key="4">
    <source>
        <dbReference type="Proteomes" id="UP001431656"/>
    </source>
</evidence>
<dbReference type="GO" id="GO:0016226">
    <property type="term" value="P:iron-sulfur cluster assembly"/>
    <property type="evidence" value="ECO:0007669"/>
    <property type="project" value="InterPro"/>
</dbReference>
<keyword evidence="4" id="KW-1185">Reference proteome</keyword>
<evidence type="ECO:0000313" key="3">
    <source>
        <dbReference type="EMBL" id="BEH01585.1"/>
    </source>
</evidence>
<name>A0AAN0K699_9ACTN</name>
<dbReference type="KEGG" id="broo:brsh051_08660"/>
<protein>
    <recommendedName>
        <fullName evidence="2">NIF system FeS cluster assembly NifU C-terminal domain-containing protein</fullName>
    </recommendedName>
</protein>
<feature type="domain" description="NIF system FeS cluster assembly NifU C-terminal" evidence="2">
    <location>
        <begin position="105"/>
        <end position="168"/>
    </location>
</feature>